<protein>
    <submittedName>
        <fullName evidence="1">HprK-related kinase A</fullName>
    </submittedName>
</protein>
<keyword evidence="1" id="KW-0418">Kinase</keyword>
<organism evidence="1 2">
    <name type="scientific">Methylomonas rivi</name>
    <dbReference type="NCBI Taxonomy" id="2952226"/>
    <lineage>
        <taxon>Bacteria</taxon>
        <taxon>Pseudomonadati</taxon>
        <taxon>Pseudomonadota</taxon>
        <taxon>Gammaproteobacteria</taxon>
        <taxon>Methylococcales</taxon>
        <taxon>Methylococcaceae</taxon>
        <taxon>Methylomonas</taxon>
    </lineage>
</organism>
<dbReference type="Gene3D" id="3.40.50.300">
    <property type="entry name" value="P-loop containing nucleotide triphosphate hydrolases"/>
    <property type="match status" value="1"/>
</dbReference>
<comment type="caution">
    <text evidence="1">The sequence shown here is derived from an EMBL/GenBank/DDBJ whole genome shotgun (WGS) entry which is preliminary data.</text>
</comment>
<keyword evidence="2" id="KW-1185">Reference proteome</keyword>
<sequence length="315" mass="35816">MTVIRGSVAQLSFVDFSRFLKEGKLALEVGSLVIRCRSIMPSVAKSIYTLYKHHPFQISPDFADFYVEVKAPANLRRWYRPQAEFLVDGERPFEPLPKDQAPALFEWGINWMVAASCHFWFTIHAASLERNGQVLILPAPPGSGKSTLCAALAFNGWRLFSDELTLLDIENMEAQACARPINLKNESIDIIRRFVTDAEWSPEVFDTLKGRVTHLAPPIDSVMKMRERAFPRWVVFPKYVADAEPSLTLRSKPQSCIDLAENALNYSILGETGFNLVTRLIDHCDCYDFIYSRLEDALLTFEQLAESEQLTRNGF</sequence>
<dbReference type="SUPFAM" id="SSF53795">
    <property type="entry name" value="PEP carboxykinase-like"/>
    <property type="match status" value="1"/>
</dbReference>
<evidence type="ECO:0000313" key="1">
    <source>
        <dbReference type="EMBL" id="MCQ8127187.1"/>
    </source>
</evidence>
<keyword evidence="1" id="KW-0808">Transferase</keyword>
<evidence type="ECO:0000313" key="2">
    <source>
        <dbReference type="Proteomes" id="UP001524586"/>
    </source>
</evidence>
<accession>A0ABT1U045</accession>
<reference evidence="1 2" key="1">
    <citation type="submission" date="2022-07" db="EMBL/GenBank/DDBJ databases">
        <title>Methylomonas rivi sp. nov., Methylomonas rosea sp. nov., Methylomonas aureus sp. nov. and Methylomonas subterranea sp. nov., four novel methanotrophs isolated from a freshwater creek and the deep terrestrial subsurface.</title>
        <authorList>
            <person name="Abin C."/>
            <person name="Sankaranarayanan K."/>
            <person name="Garner C."/>
            <person name="Sindelar R."/>
            <person name="Kotary K."/>
            <person name="Garner R."/>
            <person name="Barclay S."/>
            <person name="Lawson P."/>
            <person name="Krumholz L."/>
        </authorList>
    </citation>
    <scope>NUCLEOTIDE SEQUENCE [LARGE SCALE GENOMIC DNA]</scope>
    <source>
        <strain evidence="1 2">WSC-6</strain>
    </source>
</reference>
<gene>
    <name evidence="1" type="ORF">NP596_01855</name>
</gene>
<name>A0ABT1U045_9GAMM</name>
<proteinExistence type="predicted"/>
<dbReference type="InterPro" id="IPR027600">
    <property type="entry name" value="HprK-rel_A"/>
</dbReference>
<dbReference type="GO" id="GO:0016301">
    <property type="term" value="F:kinase activity"/>
    <property type="evidence" value="ECO:0007669"/>
    <property type="project" value="UniProtKB-KW"/>
</dbReference>
<dbReference type="EMBL" id="JANIBK010000005">
    <property type="protein sequence ID" value="MCQ8127187.1"/>
    <property type="molecule type" value="Genomic_DNA"/>
</dbReference>
<dbReference type="InterPro" id="IPR027417">
    <property type="entry name" value="P-loop_NTPase"/>
</dbReference>
<dbReference type="Proteomes" id="UP001524586">
    <property type="component" value="Unassembled WGS sequence"/>
</dbReference>
<dbReference type="NCBIfam" id="TIGR04352">
    <property type="entry name" value="HprK_rel_A"/>
    <property type="match status" value="1"/>
</dbReference>
<dbReference type="RefSeq" id="WP_256613503.1">
    <property type="nucleotide sequence ID" value="NZ_JANIBK010000005.1"/>
</dbReference>